<organism evidence="2 3">
    <name type="scientific">Blepharisma stoltei</name>
    <dbReference type="NCBI Taxonomy" id="1481888"/>
    <lineage>
        <taxon>Eukaryota</taxon>
        <taxon>Sar</taxon>
        <taxon>Alveolata</taxon>
        <taxon>Ciliophora</taxon>
        <taxon>Postciliodesmatophora</taxon>
        <taxon>Heterotrichea</taxon>
        <taxon>Heterotrichida</taxon>
        <taxon>Blepharismidae</taxon>
        <taxon>Blepharisma</taxon>
    </lineage>
</organism>
<name>A0AAU9J0A9_9CILI</name>
<dbReference type="Proteomes" id="UP001162131">
    <property type="component" value="Unassembled WGS sequence"/>
</dbReference>
<comment type="caution">
    <text evidence="2">The sequence shown here is derived from an EMBL/GenBank/DDBJ whole genome shotgun (WGS) entry which is preliminary data.</text>
</comment>
<evidence type="ECO:0000313" key="3">
    <source>
        <dbReference type="Proteomes" id="UP001162131"/>
    </source>
</evidence>
<dbReference type="AlphaFoldDB" id="A0AAU9J0A9"/>
<gene>
    <name evidence="2" type="ORF">BSTOLATCC_MIC26487</name>
</gene>
<proteinExistence type="predicted"/>
<reference evidence="2" key="1">
    <citation type="submission" date="2021-09" db="EMBL/GenBank/DDBJ databases">
        <authorList>
            <consortium name="AG Swart"/>
            <person name="Singh M."/>
            <person name="Singh A."/>
            <person name="Seah K."/>
            <person name="Emmerich C."/>
        </authorList>
    </citation>
    <scope>NUCLEOTIDE SEQUENCE</scope>
    <source>
        <strain evidence="2">ATCC30299</strain>
    </source>
</reference>
<evidence type="ECO:0000313" key="2">
    <source>
        <dbReference type="EMBL" id="CAG9320573.1"/>
    </source>
</evidence>
<dbReference type="EMBL" id="CAJZBQ010000025">
    <property type="protein sequence ID" value="CAG9320573.1"/>
    <property type="molecule type" value="Genomic_DNA"/>
</dbReference>
<accession>A0AAU9J0A9</accession>
<feature type="region of interest" description="Disordered" evidence="1">
    <location>
        <begin position="1"/>
        <end position="22"/>
    </location>
</feature>
<evidence type="ECO:0000256" key="1">
    <source>
        <dbReference type="SAM" id="MobiDB-lite"/>
    </source>
</evidence>
<feature type="compositionally biased region" description="Polar residues" evidence="1">
    <location>
        <begin position="1"/>
        <end position="18"/>
    </location>
</feature>
<protein>
    <submittedName>
        <fullName evidence="2">Uncharacterized protein</fullName>
    </submittedName>
</protein>
<sequence>MLATSSPYSFTATASQDNSGTTVTGSATVSIAVASSPLYIELSKAMLGPEMYWSWWLNLTKQQRSK</sequence>
<keyword evidence="3" id="KW-1185">Reference proteome</keyword>